<feature type="region of interest" description="Disordered" evidence="1">
    <location>
        <begin position="67"/>
        <end position="86"/>
    </location>
</feature>
<protein>
    <recommendedName>
        <fullName evidence="5">Lipoprotein</fullName>
    </recommendedName>
</protein>
<comment type="caution">
    <text evidence="3">The sequence shown here is derived from an EMBL/GenBank/DDBJ whole genome shotgun (WGS) entry which is preliminary data.</text>
</comment>
<evidence type="ECO:0000313" key="4">
    <source>
        <dbReference type="Proteomes" id="UP000295511"/>
    </source>
</evidence>
<feature type="signal peptide" evidence="2">
    <location>
        <begin position="1"/>
        <end position="23"/>
    </location>
</feature>
<dbReference type="RefSeq" id="WP_133206733.1">
    <property type="nucleotide sequence ID" value="NZ_SMRU01000045.1"/>
</dbReference>
<keyword evidence="2" id="KW-0732">Signal</keyword>
<gene>
    <name evidence="3" type="ORF">E1809_23810</name>
</gene>
<evidence type="ECO:0000256" key="1">
    <source>
        <dbReference type="SAM" id="MobiDB-lite"/>
    </source>
</evidence>
<sequence length="122" mass="12722">MATRCVHVIAAAAVVISALSGCAEPAAPKNAVPQTPTPTVSAVPFALLTHCGIHEVRVEDTFYVADQPLDDGNGNPPAGWGNPFQEGTMTVDGGKAVFRDDSGHTVTFRERPGATSFLRTCS</sequence>
<feature type="compositionally biased region" description="Low complexity" evidence="1">
    <location>
        <begin position="72"/>
        <end position="83"/>
    </location>
</feature>
<dbReference type="OrthoDB" id="3692307at2"/>
<accession>A0A4R5K6D9</accession>
<proteinExistence type="predicted"/>
<evidence type="ECO:0008006" key="5">
    <source>
        <dbReference type="Google" id="ProtNLM"/>
    </source>
</evidence>
<dbReference type="EMBL" id="SMRU01000045">
    <property type="protein sequence ID" value="TDF88547.1"/>
    <property type="molecule type" value="Genomic_DNA"/>
</dbReference>
<feature type="chain" id="PRO_5039100409" description="Lipoprotein" evidence="2">
    <location>
        <begin position="24"/>
        <end position="122"/>
    </location>
</feature>
<dbReference type="AlphaFoldDB" id="A0A4R5K6D9"/>
<reference evidence="3 4" key="1">
    <citation type="submission" date="2019-03" db="EMBL/GenBank/DDBJ databases">
        <title>Whole genome sequence of Arthrobacter sp JH1-1.</title>
        <authorList>
            <person name="Trinh H.N."/>
        </authorList>
    </citation>
    <scope>NUCLEOTIDE SEQUENCE [LARGE SCALE GENOMIC DNA]</scope>
    <source>
        <strain evidence="3 4">JH1-1</strain>
    </source>
</reference>
<organism evidence="3 4">
    <name type="scientific">Arthrobacter terricola</name>
    <dbReference type="NCBI Taxonomy" id="2547396"/>
    <lineage>
        <taxon>Bacteria</taxon>
        <taxon>Bacillati</taxon>
        <taxon>Actinomycetota</taxon>
        <taxon>Actinomycetes</taxon>
        <taxon>Micrococcales</taxon>
        <taxon>Micrococcaceae</taxon>
        <taxon>Arthrobacter</taxon>
    </lineage>
</organism>
<name>A0A4R5K6D9_9MICC</name>
<evidence type="ECO:0000313" key="3">
    <source>
        <dbReference type="EMBL" id="TDF88547.1"/>
    </source>
</evidence>
<dbReference type="PROSITE" id="PS51257">
    <property type="entry name" value="PROKAR_LIPOPROTEIN"/>
    <property type="match status" value="1"/>
</dbReference>
<dbReference type="Proteomes" id="UP000295511">
    <property type="component" value="Unassembled WGS sequence"/>
</dbReference>
<keyword evidence="4" id="KW-1185">Reference proteome</keyword>
<evidence type="ECO:0000256" key="2">
    <source>
        <dbReference type="SAM" id="SignalP"/>
    </source>
</evidence>